<dbReference type="PROSITE" id="PS51352">
    <property type="entry name" value="THIOREDOXIN_2"/>
    <property type="match status" value="1"/>
</dbReference>
<dbReference type="STRING" id="1798409.A3I24_00325"/>
<proteinExistence type="inferred from homology"/>
<dbReference type="SUPFAM" id="SSF52833">
    <property type="entry name" value="Thioredoxin-like"/>
    <property type="match status" value="1"/>
</dbReference>
<keyword evidence="4" id="KW-1015">Disulfide bond</keyword>
<dbReference type="InterPro" id="IPR012336">
    <property type="entry name" value="Thioredoxin-like_fold"/>
</dbReference>
<evidence type="ECO:0000313" key="8">
    <source>
        <dbReference type="Proteomes" id="UP000177690"/>
    </source>
</evidence>
<dbReference type="Gene3D" id="3.40.30.10">
    <property type="entry name" value="Glutaredoxin"/>
    <property type="match status" value="1"/>
</dbReference>
<name>A0A1G1ZUW6_9BACT</name>
<keyword evidence="3" id="KW-0560">Oxidoreductase</keyword>
<dbReference type="Pfam" id="PF13462">
    <property type="entry name" value="Thioredoxin_4"/>
    <property type="match status" value="1"/>
</dbReference>
<evidence type="ECO:0000256" key="3">
    <source>
        <dbReference type="ARBA" id="ARBA00023002"/>
    </source>
</evidence>
<dbReference type="EMBL" id="MHJL01000021">
    <property type="protein sequence ID" value="OGY67540.1"/>
    <property type="molecule type" value="Genomic_DNA"/>
</dbReference>
<dbReference type="InterPro" id="IPR036249">
    <property type="entry name" value="Thioredoxin-like_sf"/>
</dbReference>
<feature type="domain" description="Thioredoxin" evidence="6">
    <location>
        <begin position="3"/>
        <end position="129"/>
    </location>
</feature>
<dbReference type="GO" id="GO:0016491">
    <property type="term" value="F:oxidoreductase activity"/>
    <property type="evidence" value="ECO:0007669"/>
    <property type="project" value="UniProtKB-KW"/>
</dbReference>
<reference evidence="7 8" key="1">
    <citation type="journal article" date="2016" name="Nat. Commun.">
        <title>Thousands of microbial genomes shed light on interconnected biogeochemical processes in an aquifer system.</title>
        <authorList>
            <person name="Anantharaman K."/>
            <person name="Brown C.T."/>
            <person name="Hug L.A."/>
            <person name="Sharon I."/>
            <person name="Castelle C.J."/>
            <person name="Probst A.J."/>
            <person name="Thomas B.C."/>
            <person name="Singh A."/>
            <person name="Wilkins M.J."/>
            <person name="Karaoz U."/>
            <person name="Brodie E.L."/>
            <person name="Williams K.H."/>
            <person name="Hubbard S.S."/>
            <person name="Banfield J.F."/>
        </authorList>
    </citation>
    <scope>NUCLEOTIDE SEQUENCE [LARGE SCALE GENOMIC DNA]</scope>
</reference>
<evidence type="ECO:0000259" key="6">
    <source>
        <dbReference type="PROSITE" id="PS51352"/>
    </source>
</evidence>
<organism evidence="7 8">
    <name type="scientific">Candidatus Harrisonbacteria bacterium RIFCSPLOWO2_02_FULL_41_13b</name>
    <dbReference type="NCBI Taxonomy" id="1798409"/>
    <lineage>
        <taxon>Bacteria</taxon>
        <taxon>Candidatus Harrisoniibacteriota</taxon>
    </lineage>
</organism>
<evidence type="ECO:0000256" key="1">
    <source>
        <dbReference type="ARBA" id="ARBA00005791"/>
    </source>
</evidence>
<protein>
    <recommendedName>
        <fullName evidence="6">Thioredoxin domain-containing protein</fullName>
    </recommendedName>
</protein>
<dbReference type="PANTHER" id="PTHR13887:SF14">
    <property type="entry name" value="DISULFIDE BOND FORMATION PROTEIN D"/>
    <property type="match status" value="1"/>
</dbReference>
<comment type="caution">
    <text evidence="7">The sequence shown here is derived from an EMBL/GenBank/DDBJ whole genome shotgun (WGS) entry which is preliminary data.</text>
</comment>
<sequence>MILFVNRPLPETKLTTEISANDHIKGNPAALTTLVEYSDFQCPACASYFPLVKKLLEENDDAIRFVYRHFPLPQHKNARLAASVAEAAGLQNKFWEMHDLIFENQFRWENLSNAKASEEFTKYATQLGLNLPKFTTDLDSEELKTRVEADYLSGNASGVNSTPTFFLNGKKMLQPRDYENFKNIVLGA</sequence>
<dbReference type="AlphaFoldDB" id="A0A1G1ZUW6"/>
<dbReference type="PANTHER" id="PTHR13887">
    <property type="entry name" value="GLUTATHIONE S-TRANSFERASE KAPPA"/>
    <property type="match status" value="1"/>
</dbReference>
<dbReference type="InterPro" id="IPR013766">
    <property type="entry name" value="Thioredoxin_domain"/>
</dbReference>
<comment type="similarity">
    <text evidence="1">Belongs to the thioredoxin family. DsbA subfamily.</text>
</comment>
<evidence type="ECO:0000256" key="5">
    <source>
        <dbReference type="ARBA" id="ARBA00023284"/>
    </source>
</evidence>
<keyword evidence="2" id="KW-0732">Signal</keyword>
<evidence type="ECO:0000313" key="7">
    <source>
        <dbReference type="EMBL" id="OGY67540.1"/>
    </source>
</evidence>
<evidence type="ECO:0000256" key="4">
    <source>
        <dbReference type="ARBA" id="ARBA00023157"/>
    </source>
</evidence>
<gene>
    <name evidence="7" type="ORF">A3I24_00325</name>
</gene>
<evidence type="ECO:0000256" key="2">
    <source>
        <dbReference type="ARBA" id="ARBA00022729"/>
    </source>
</evidence>
<keyword evidence="5" id="KW-0676">Redox-active center</keyword>
<accession>A0A1G1ZUW6</accession>
<dbReference type="Proteomes" id="UP000177690">
    <property type="component" value="Unassembled WGS sequence"/>
</dbReference>